<proteinExistence type="predicted"/>
<evidence type="ECO:0000256" key="1">
    <source>
        <dbReference type="SAM" id="Coils"/>
    </source>
</evidence>
<feature type="region of interest" description="Disordered" evidence="2">
    <location>
        <begin position="227"/>
        <end position="246"/>
    </location>
</feature>
<name>A0A6A6UXB0_9PLEO</name>
<dbReference type="Proteomes" id="UP000799440">
    <property type="component" value="Unassembled WGS sequence"/>
</dbReference>
<keyword evidence="1" id="KW-0175">Coiled coil</keyword>
<protein>
    <submittedName>
        <fullName evidence="3">Uncharacterized protein</fullName>
    </submittedName>
</protein>
<evidence type="ECO:0000313" key="4">
    <source>
        <dbReference type="Proteomes" id="UP000799440"/>
    </source>
</evidence>
<keyword evidence="4" id="KW-1185">Reference proteome</keyword>
<evidence type="ECO:0000256" key="2">
    <source>
        <dbReference type="SAM" id="MobiDB-lite"/>
    </source>
</evidence>
<sequence length="246" mass="27688">MPKVASTPPKSSKSITVYHFDERVNVTVTRDDTPEAILRRICQSLVQNPVRFSWWTSVVNMNGSKAPLWFSALVHNKEYRLVGKSGRACRKKRRIKRGLEDSMAAWGIEDEKDILPDDVPHTRTQAWSKQFVEPLCDLGLKEGLNRGEAVGYIKMEMEKRFEAAHSRSGDMVTVEDINTALKLSREAGRKINLETLKEEIEQMQEEAGVEDEETEVRSGGHVVQVLPIPFHPKTPTGFDGGTGENA</sequence>
<evidence type="ECO:0000313" key="3">
    <source>
        <dbReference type="EMBL" id="KAF2742156.1"/>
    </source>
</evidence>
<organism evidence="3 4">
    <name type="scientific">Sporormia fimetaria CBS 119925</name>
    <dbReference type="NCBI Taxonomy" id="1340428"/>
    <lineage>
        <taxon>Eukaryota</taxon>
        <taxon>Fungi</taxon>
        <taxon>Dikarya</taxon>
        <taxon>Ascomycota</taxon>
        <taxon>Pezizomycotina</taxon>
        <taxon>Dothideomycetes</taxon>
        <taxon>Pleosporomycetidae</taxon>
        <taxon>Pleosporales</taxon>
        <taxon>Sporormiaceae</taxon>
        <taxon>Sporormia</taxon>
    </lineage>
</organism>
<dbReference type="EMBL" id="MU006614">
    <property type="protein sequence ID" value="KAF2742156.1"/>
    <property type="molecule type" value="Genomic_DNA"/>
</dbReference>
<accession>A0A6A6UXB0</accession>
<dbReference type="AlphaFoldDB" id="A0A6A6UXB0"/>
<feature type="coiled-coil region" evidence="1">
    <location>
        <begin position="186"/>
        <end position="213"/>
    </location>
</feature>
<gene>
    <name evidence="3" type="ORF">M011DRAFT_481948</name>
</gene>
<reference evidence="3" key="1">
    <citation type="journal article" date="2020" name="Stud. Mycol.">
        <title>101 Dothideomycetes genomes: a test case for predicting lifestyles and emergence of pathogens.</title>
        <authorList>
            <person name="Haridas S."/>
            <person name="Albert R."/>
            <person name="Binder M."/>
            <person name="Bloem J."/>
            <person name="Labutti K."/>
            <person name="Salamov A."/>
            <person name="Andreopoulos B."/>
            <person name="Baker S."/>
            <person name="Barry K."/>
            <person name="Bills G."/>
            <person name="Bluhm B."/>
            <person name="Cannon C."/>
            <person name="Castanera R."/>
            <person name="Culley D."/>
            <person name="Daum C."/>
            <person name="Ezra D."/>
            <person name="Gonzalez J."/>
            <person name="Henrissat B."/>
            <person name="Kuo A."/>
            <person name="Liang C."/>
            <person name="Lipzen A."/>
            <person name="Lutzoni F."/>
            <person name="Magnuson J."/>
            <person name="Mondo S."/>
            <person name="Nolan M."/>
            <person name="Ohm R."/>
            <person name="Pangilinan J."/>
            <person name="Park H.-J."/>
            <person name="Ramirez L."/>
            <person name="Alfaro M."/>
            <person name="Sun H."/>
            <person name="Tritt A."/>
            <person name="Yoshinaga Y."/>
            <person name="Zwiers L.-H."/>
            <person name="Turgeon B."/>
            <person name="Goodwin S."/>
            <person name="Spatafora J."/>
            <person name="Crous P."/>
            <person name="Grigoriev I."/>
        </authorList>
    </citation>
    <scope>NUCLEOTIDE SEQUENCE</scope>
    <source>
        <strain evidence="3">CBS 119925</strain>
    </source>
</reference>